<proteinExistence type="predicted"/>
<dbReference type="SUPFAM" id="SSF103481">
    <property type="entry name" value="Multidrug resistance efflux transporter EmrE"/>
    <property type="match status" value="2"/>
</dbReference>
<sequence length="308" mass="34642">MGIFFALIALFSWGAGDFLIQKSVRRVAKFRFRQLFFPDKTRQYANLVVLFYIVLIGSLVLLPFIVKDLGFLFQSGAFLKWGILILASLTLLFAAVFDFQALKIGKLAVVEPILSFEIPVTALAAFIFIKERLELWQILLVACIFIGIFLISIQSFKDFKTKNFRLEKGVIYVIAATLMMGLANFLVGLSARETSPLLINWFLNVFILISLFIFLSLKSQLKVLVASNTREHKRLIFVTALIDNTAWIAYAYSVLYLPMAIALGITESYIALAAILGLVVNKEKLKPHQLIGLIVTVTMAVILILMVF</sequence>
<keyword evidence="1" id="KW-0472">Membrane</keyword>
<feature type="transmembrane region" description="Helical" evidence="1">
    <location>
        <begin position="169"/>
        <end position="191"/>
    </location>
</feature>
<feature type="transmembrane region" description="Helical" evidence="1">
    <location>
        <begin position="259"/>
        <end position="278"/>
    </location>
</feature>
<dbReference type="Pfam" id="PF00892">
    <property type="entry name" value="EamA"/>
    <property type="match status" value="2"/>
</dbReference>
<organism evidence="3 4">
    <name type="scientific">Candidatus Kuenenbacteria bacterium RIFCSPHIGHO2_02_FULL_39_13</name>
    <dbReference type="NCBI Taxonomy" id="1798561"/>
    <lineage>
        <taxon>Bacteria</taxon>
        <taxon>Candidatus Kueneniibacteriota</taxon>
    </lineage>
</organism>
<comment type="caution">
    <text evidence="3">The sequence shown here is derived from an EMBL/GenBank/DDBJ whole genome shotgun (WGS) entry which is preliminary data.</text>
</comment>
<dbReference type="Gene3D" id="1.10.3730.20">
    <property type="match status" value="1"/>
</dbReference>
<feature type="domain" description="EamA" evidence="2">
    <location>
        <begin position="1"/>
        <end position="152"/>
    </location>
</feature>
<feature type="transmembrane region" description="Helical" evidence="1">
    <location>
        <begin position="290"/>
        <end position="307"/>
    </location>
</feature>
<dbReference type="GO" id="GO:0016020">
    <property type="term" value="C:membrane"/>
    <property type="evidence" value="ECO:0007669"/>
    <property type="project" value="InterPro"/>
</dbReference>
<dbReference type="EMBL" id="MFMW01000022">
    <property type="protein sequence ID" value="OGG87085.1"/>
    <property type="molecule type" value="Genomic_DNA"/>
</dbReference>
<protein>
    <recommendedName>
        <fullName evidence="2">EamA domain-containing protein</fullName>
    </recommendedName>
</protein>
<feature type="transmembrane region" description="Helical" evidence="1">
    <location>
        <begin position="235"/>
        <end position="253"/>
    </location>
</feature>
<feature type="transmembrane region" description="Helical" evidence="1">
    <location>
        <begin position="197"/>
        <end position="215"/>
    </location>
</feature>
<evidence type="ECO:0000313" key="4">
    <source>
        <dbReference type="Proteomes" id="UP000179136"/>
    </source>
</evidence>
<evidence type="ECO:0000259" key="2">
    <source>
        <dbReference type="Pfam" id="PF00892"/>
    </source>
</evidence>
<reference evidence="3 4" key="1">
    <citation type="journal article" date="2016" name="Nat. Commun.">
        <title>Thousands of microbial genomes shed light on interconnected biogeochemical processes in an aquifer system.</title>
        <authorList>
            <person name="Anantharaman K."/>
            <person name="Brown C.T."/>
            <person name="Hug L.A."/>
            <person name="Sharon I."/>
            <person name="Castelle C.J."/>
            <person name="Probst A.J."/>
            <person name="Thomas B.C."/>
            <person name="Singh A."/>
            <person name="Wilkins M.J."/>
            <person name="Karaoz U."/>
            <person name="Brodie E.L."/>
            <person name="Williams K.H."/>
            <person name="Hubbard S.S."/>
            <person name="Banfield J.F."/>
        </authorList>
    </citation>
    <scope>NUCLEOTIDE SEQUENCE [LARGE SCALE GENOMIC DNA]</scope>
</reference>
<evidence type="ECO:0000313" key="3">
    <source>
        <dbReference type="EMBL" id="OGG87085.1"/>
    </source>
</evidence>
<feature type="transmembrane region" description="Helical" evidence="1">
    <location>
        <begin position="135"/>
        <end position="157"/>
    </location>
</feature>
<feature type="transmembrane region" description="Helical" evidence="1">
    <location>
        <begin position="6"/>
        <end position="24"/>
    </location>
</feature>
<dbReference type="PANTHER" id="PTHR22911">
    <property type="entry name" value="ACYL-MALONYL CONDENSING ENZYME-RELATED"/>
    <property type="match status" value="1"/>
</dbReference>
<keyword evidence="1" id="KW-0812">Transmembrane</keyword>
<feature type="transmembrane region" description="Helical" evidence="1">
    <location>
        <begin position="44"/>
        <end position="66"/>
    </location>
</feature>
<feature type="domain" description="EamA" evidence="2">
    <location>
        <begin position="168"/>
        <end position="303"/>
    </location>
</feature>
<feature type="transmembrane region" description="Helical" evidence="1">
    <location>
        <begin position="109"/>
        <end position="129"/>
    </location>
</feature>
<name>A0A1F6FMJ3_9BACT</name>
<dbReference type="Proteomes" id="UP000179136">
    <property type="component" value="Unassembled WGS sequence"/>
</dbReference>
<dbReference type="PANTHER" id="PTHR22911:SF137">
    <property type="entry name" value="SOLUTE CARRIER FAMILY 35 MEMBER G2-RELATED"/>
    <property type="match status" value="1"/>
</dbReference>
<dbReference type="InterPro" id="IPR037185">
    <property type="entry name" value="EmrE-like"/>
</dbReference>
<gene>
    <name evidence="3" type="ORF">A3B87_03715</name>
</gene>
<dbReference type="STRING" id="1798561.A3B87_03715"/>
<keyword evidence="1" id="KW-1133">Transmembrane helix</keyword>
<dbReference type="AlphaFoldDB" id="A0A1F6FMJ3"/>
<dbReference type="InterPro" id="IPR000620">
    <property type="entry name" value="EamA_dom"/>
</dbReference>
<feature type="transmembrane region" description="Helical" evidence="1">
    <location>
        <begin position="78"/>
        <end position="97"/>
    </location>
</feature>
<evidence type="ECO:0000256" key="1">
    <source>
        <dbReference type="SAM" id="Phobius"/>
    </source>
</evidence>
<accession>A0A1F6FMJ3</accession>